<feature type="region of interest" description="Disordered" evidence="1">
    <location>
        <begin position="465"/>
        <end position="503"/>
    </location>
</feature>
<gene>
    <name evidence="2" type="ORF">Acr_10g0007370</name>
</gene>
<feature type="region of interest" description="Disordered" evidence="1">
    <location>
        <begin position="531"/>
        <end position="570"/>
    </location>
</feature>
<keyword evidence="3" id="KW-1185">Reference proteome</keyword>
<accession>A0A7J0F9H5</accession>
<dbReference type="Proteomes" id="UP000585474">
    <property type="component" value="Unassembled WGS sequence"/>
</dbReference>
<evidence type="ECO:0000313" key="3">
    <source>
        <dbReference type="Proteomes" id="UP000585474"/>
    </source>
</evidence>
<dbReference type="EMBL" id="BJWL01000010">
    <property type="protein sequence ID" value="GFY95352.1"/>
    <property type="molecule type" value="Genomic_DNA"/>
</dbReference>
<feature type="compositionally biased region" description="Basic and acidic residues" evidence="1">
    <location>
        <begin position="133"/>
        <end position="149"/>
    </location>
</feature>
<sequence>MQQPAQGQQTGAALEHLTYWVGQGAWLCKGTKYTITSPGLTRVGTSDGLSLVSKLGRPCARVQFTFDGTPALLRQWSLTSCRDLRAQRPSALELGAVVNKGTVRDKAFVISEMPLVSEVRTITMLETWTEDDSQRDFHGMSGDKREAPHTPKIPMHRGGKLLEDAQRLAKATTGQNPGSSDGLSLVSKLGRPCARVQFTFDGMPALLRQWSLTSCRDLRAQRPSAPELGAVANKGTVRAKAFVISEVLLVSELRTITVLETWTKDDSQRDFHGMSGDKREAPHTPKIPVHRGGKLLEDAQRVAKATSRQNPGRLLPEGLDSRDITIERLVQFKFDGMPALLRQWSLMSCRDLRVQRPSAPELGAIANKGTVRAKAFIISEVPLVSELRTITVLETWTKDDSQRDFHGMSGDKRPEVPRKARHADDGSLEPYGSIDVSGIPVKPRRPRVEVLGRGKGSTWSLKKQTINSSLGSKTKPTTGNPIPWEGTPRGVTRSGGVLSMKRGDKRTDSCQALKFFLDQLVQDGHLKEFIDEEKTQEKEAKAKLNPRFDRRDDNDEEERTTDEEEDQPLGTIHMMEGLRDPDLENRVKREIRILRQMYEVLLVHSPAKKPRKEATKPGSITFTKADLERSPLVGFNAQSHWTLGMVTVKVQTRTQELATEFVVVDIPSPYNAIIGRDWLHRIKGVASTFHQAIKFATPEEVQLVEEEQEVLEDIERDPEAKVVEDLMCYELDEPSLDHFVDIPFSFHVPPSTSVIKLNGAIALELGQDTIFNTKNNRPSRAHSATLLSYRSIASSVGLLCRSWVRVQQPAMIPSRCETQREPPLAVRTLGDKGAKLLANAQRMAKATSGHKSGWLLPDGGDSRDITIKCL</sequence>
<protein>
    <submittedName>
        <fullName evidence="2">Uncharacterized protein</fullName>
    </submittedName>
</protein>
<proteinExistence type="predicted"/>
<feature type="compositionally biased region" description="Acidic residues" evidence="1">
    <location>
        <begin position="554"/>
        <end position="567"/>
    </location>
</feature>
<feature type="compositionally biased region" description="Polar residues" evidence="1">
    <location>
        <begin position="465"/>
        <end position="480"/>
    </location>
</feature>
<dbReference type="PANTHER" id="PTHR33240:SF15">
    <property type="entry name" value="GAG-PRO-LIKE PROTEIN"/>
    <property type="match status" value="1"/>
</dbReference>
<feature type="region of interest" description="Disordered" evidence="1">
    <location>
        <begin position="133"/>
        <end position="157"/>
    </location>
</feature>
<organism evidence="2 3">
    <name type="scientific">Actinidia rufa</name>
    <dbReference type="NCBI Taxonomy" id="165716"/>
    <lineage>
        <taxon>Eukaryota</taxon>
        <taxon>Viridiplantae</taxon>
        <taxon>Streptophyta</taxon>
        <taxon>Embryophyta</taxon>
        <taxon>Tracheophyta</taxon>
        <taxon>Spermatophyta</taxon>
        <taxon>Magnoliopsida</taxon>
        <taxon>eudicotyledons</taxon>
        <taxon>Gunneridae</taxon>
        <taxon>Pentapetalae</taxon>
        <taxon>asterids</taxon>
        <taxon>Ericales</taxon>
        <taxon>Actinidiaceae</taxon>
        <taxon>Actinidia</taxon>
    </lineage>
</organism>
<comment type="caution">
    <text evidence="2">The sequence shown here is derived from an EMBL/GenBank/DDBJ whole genome shotgun (WGS) entry which is preliminary data.</text>
</comment>
<dbReference type="PANTHER" id="PTHR33240">
    <property type="entry name" value="OS08G0508500 PROTEIN"/>
    <property type="match status" value="1"/>
</dbReference>
<feature type="region of interest" description="Disordered" evidence="1">
    <location>
        <begin position="270"/>
        <end position="290"/>
    </location>
</feature>
<evidence type="ECO:0000313" key="2">
    <source>
        <dbReference type="EMBL" id="GFY95352.1"/>
    </source>
</evidence>
<dbReference type="AlphaFoldDB" id="A0A7J0F9H5"/>
<feature type="compositionally biased region" description="Basic and acidic residues" evidence="1">
    <location>
        <begin position="270"/>
        <end position="283"/>
    </location>
</feature>
<reference evidence="2 3" key="1">
    <citation type="submission" date="2019-07" db="EMBL/GenBank/DDBJ databases">
        <title>De Novo Assembly of kiwifruit Actinidia rufa.</title>
        <authorList>
            <person name="Sugita-Konishi S."/>
            <person name="Sato K."/>
            <person name="Mori E."/>
            <person name="Abe Y."/>
            <person name="Kisaki G."/>
            <person name="Hamano K."/>
            <person name="Suezawa K."/>
            <person name="Otani M."/>
            <person name="Fukuda T."/>
            <person name="Manabe T."/>
            <person name="Gomi K."/>
            <person name="Tabuchi M."/>
            <person name="Akimitsu K."/>
            <person name="Kataoka I."/>
        </authorList>
    </citation>
    <scope>NUCLEOTIDE SEQUENCE [LARGE SCALE GENOMIC DNA]</scope>
    <source>
        <strain evidence="3">cv. Fuchu</strain>
    </source>
</reference>
<evidence type="ECO:0000256" key="1">
    <source>
        <dbReference type="SAM" id="MobiDB-lite"/>
    </source>
</evidence>
<feature type="compositionally biased region" description="Basic and acidic residues" evidence="1">
    <location>
        <begin position="531"/>
        <end position="553"/>
    </location>
</feature>
<feature type="compositionally biased region" description="Basic and acidic residues" evidence="1">
    <location>
        <begin position="401"/>
        <end position="425"/>
    </location>
</feature>
<name>A0A7J0F9H5_9ERIC</name>
<feature type="region of interest" description="Disordered" evidence="1">
    <location>
        <begin position="401"/>
        <end position="439"/>
    </location>
</feature>